<dbReference type="EMBL" id="MHQY01000018">
    <property type="protein sequence ID" value="OHA13732.1"/>
    <property type="molecule type" value="Genomic_DNA"/>
</dbReference>
<evidence type="ECO:0000313" key="2">
    <source>
        <dbReference type="Proteomes" id="UP000177171"/>
    </source>
</evidence>
<name>A0A1G2LS87_9BACT</name>
<evidence type="ECO:0000313" key="1">
    <source>
        <dbReference type="EMBL" id="OHA13732.1"/>
    </source>
</evidence>
<organism evidence="1 2">
    <name type="scientific">Candidatus Sungbacteria bacterium RIFCSPLOWO2_12_FULL_41_11</name>
    <dbReference type="NCBI Taxonomy" id="1802286"/>
    <lineage>
        <taxon>Bacteria</taxon>
        <taxon>Candidatus Sungiibacteriota</taxon>
    </lineage>
</organism>
<comment type="caution">
    <text evidence="1">The sequence shown here is derived from an EMBL/GenBank/DDBJ whole genome shotgun (WGS) entry which is preliminary data.</text>
</comment>
<dbReference type="AlphaFoldDB" id="A0A1G2LS87"/>
<reference evidence="1 2" key="1">
    <citation type="journal article" date="2016" name="Nat. Commun.">
        <title>Thousands of microbial genomes shed light on interconnected biogeochemical processes in an aquifer system.</title>
        <authorList>
            <person name="Anantharaman K."/>
            <person name="Brown C.T."/>
            <person name="Hug L.A."/>
            <person name="Sharon I."/>
            <person name="Castelle C.J."/>
            <person name="Probst A.J."/>
            <person name="Thomas B.C."/>
            <person name="Singh A."/>
            <person name="Wilkins M.J."/>
            <person name="Karaoz U."/>
            <person name="Brodie E.L."/>
            <person name="Williams K.H."/>
            <person name="Hubbard S.S."/>
            <person name="Banfield J.F."/>
        </authorList>
    </citation>
    <scope>NUCLEOTIDE SEQUENCE [LARGE SCALE GENOMIC DNA]</scope>
</reference>
<sequence length="191" mass="22586">MPQTPLVYNLKYYDGTHLWQLSPKERAFKTYKIKDGTLVALFQGSRGANPKLDFKLKVLVPGLDKKPVLPPHTYWVVDLLLKIPEYRKEVREIIQYYIDYYDRVTPFTTVKKRDDLKLETVEEITKRYAHIEQNYTLSLDYVATVIELFSKNEKATPGAYMFRNLLFTLRDYIDGKKHYTEVLESALPLRR</sequence>
<dbReference type="Proteomes" id="UP000177171">
    <property type="component" value="Unassembled WGS sequence"/>
</dbReference>
<accession>A0A1G2LS87</accession>
<proteinExistence type="predicted"/>
<protein>
    <submittedName>
        <fullName evidence="1">Uncharacterized protein</fullName>
    </submittedName>
</protein>
<gene>
    <name evidence="1" type="ORF">A3G49_05010</name>
</gene>